<dbReference type="EMBL" id="JAVDXW010000001">
    <property type="protein sequence ID" value="MDR7301604.1"/>
    <property type="molecule type" value="Genomic_DNA"/>
</dbReference>
<evidence type="ECO:0000313" key="1">
    <source>
        <dbReference type="EMBL" id="MDR7301604.1"/>
    </source>
</evidence>
<dbReference type="Proteomes" id="UP001180845">
    <property type="component" value="Unassembled WGS sequence"/>
</dbReference>
<sequence length="101" mass="11041">MRCHAAAHQIRISTLRLVEAYTAAGMVDDDRALTTARWFADTTTGLLAPMRGELDRWFTVMFQGSAAPPRSRPRSEQIAAALPVSGASCVPQTPDTGRRRV</sequence>
<gene>
    <name evidence="1" type="ORF">JOF55_001785</name>
</gene>
<protein>
    <submittedName>
        <fullName evidence="1">Uncharacterized protein</fullName>
    </submittedName>
</protein>
<proteinExistence type="predicted"/>
<organism evidence="1 2">
    <name type="scientific">Haloactinomyces albus</name>
    <dbReference type="NCBI Taxonomy" id="1352928"/>
    <lineage>
        <taxon>Bacteria</taxon>
        <taxon>Bacillati</taxon>
        <taxon>Actinomycetota</taxon>
        <taxon>Actinomycetes</taxon>
        <taxon>Actinopolysporales</taxon>
        <taxon>Actinopolysporaceae</taxon>
        <taxon>Haloactinomyces</taxon>
    </lineage>
</organism>
<accession>A0AAE3ZEM3</accession>
<keyword evidence="2" id="KW-1185">Reference proteome</keyword>
<comment type="caution">
    <text evidence="1">The sequence shown here is derived from an EMBL/GenBank/DDBJ whole genome shotgun (WGS) entry which is preliminary data.</text>
</comment>
<dbReference type="RefSeq" id="WP_310272387.1">
    <property type="nucleotide sequence ID" value="NZ_JAVDXW010000001.1"/>
</dbReference>
<reference evidence="1" key="1">
    <citation type="submission" date="2023-07" db="EMBL/GenBank/DDBJ databases">
        <title>Sequencing the genomes of 1000 actinobacteria strains.</title>
        <authorList>
            <person name="Klenk H.-P."/>
        </authorList>
    </citation>
    <scope>NUCLEOTIDE SEQUENCE</scope>
    <source>
        <strain evidence="1">DSM 45977</strain>
    </source>
</reference>
<name>A0AAE3ZEM3_9ACTN</name>
<dbReference type="AlphaFoldDB" id="A0AAE3ZEM3"/>
<evidence type="ECO:0000313" key="2">
    <source>
        <dbReference type="Proteomes" id="UP001180845"/>
    </source>
</evidence>